<evidence type="ECO:0000256" key="3">
    <source>
        <dbReference type="ARBA" id="ARBA00004177"/>
    </source>
</evidence>
<evidence type="ECO:0000256" key="2">
    <source>
        <dbReference type="ARBA" id="ARBA00004170"/>
    </source>
</evidence>
<dbReference type="GO" id="GO:0043161">
    <property type="term" value="P:proteasome-mediated ubiquitin-dependent protein catabolic process"/>
    <property type="evidence" value="ECO:0007669"/>
    <property type="project" value="TreeGrafter"/>
</dbReference>
<protein>
    <recommendedName>
        <fullName evidence="6">RING-type E3 ubiquitin transferase</fullName>
        <ecNumber evidence="6">2.3.2.27</ecNumber>
    </recommendedName>
</protein>
<evidence type="ECO:0000256" key="14">
    <source>
        <dbReference type="ARBA" id="ARBA00023228"/>
    </source>
</evidence>
<keyword evidence="12" id="KW-0862">Zinc</keyword>
<keyword evidence="8" id="KW-0519">Myristate</keyword>
<proteinExistence type="predicted"/>
<evidence type="ECO:0000313" key="20">
    <source>
        <dbReference type="WBParaSite" id="ACRNAN_Path_1440.g5638.t1"/>
    </source>
</evidence>
<keyword evidence="10 16" id="KW-0479">Metal-binding</keyword>
<evidence type="ECO:0000256" key="11">
    <source>
        <dbReference type="ARBA" id="ARBA00022786"/>
    </source>
</evidence>
<feature type="region of interest" description="Disordered" evidence="17">
    <location>
        <begin position="18"/>
        <end position="47"/>
    </location>
</feature>
<dbReference type="PANTHER" id="PTHR46661">
    <property type="entry name" value="E3 UBIQUITIN-PROTEIN LIGASE ZNRF1-LIKE PROTEIN"/>
    <property type="match status" value="1"/>
</dbReference>
<evidence type="ECO:0000256" key="17">
    <source>
        <dbReference type="SAM" id="MobiDB-lite"/>
    </source>
</evidence>
<keyword evidence="7" id="KW-0808">Transferase</keyword>
<dbReference type="GO" id="GO:0016020">
    <property type="term" value="C:membrane"/>
    <property type="evidence" value="ECO:0007669"/>
    <property type="project" value="UniProtKB-SubCell"/>
</dbReference>
<dbReference type="GO" id="GO:0070936">
    <property type="term" value="P:protein K48-linked ubiquitination"/>
    <property type="evidence" value="ECO:0007669"/>
    <property type="project" value="TreeGrafter"/>
</dbReference>
<feature type="domain" description="RING-type" evidence="18">
    <location>
        <begin position="112"/>
        <end position="152"/>
    </location>
</feature>
<dbReference type="GO" id="GO:0008270">
    <property type="term" value="F:zinc ion binding"/>
    <property type="evidence" value="ECO:0007669"/>
    <property type="project" value="UniProtKB-KW"/>
</dbReference>
<dbReference type="WBParaSite" id="ACRNAN_Path_1440.g5638.t1">
    <property type="protein sequence ID" value="ACRNAN_Path_1440.g5638.t1"/>
    <property type="gene ID" value="ACRNAN_Path_1440.g5638"/>
</dbReference>
<evidence type="ECO:0000256" key="7">
    <source>
        <dbReference type="ARBA" id="ARBA00022679"/>
    </source>
</evidence>
<dbReference type="Gene3D" id="3.30.40.10">
    <property type="entry name" value="Zinc/RING finger domain, C3HC4 (zinc finger)"/>
    <property type="match status" value="1"/>
</dbReference>
<dbReference type="EC" id="2.3.2.27" evidence="6"/>
<evidence type="ECO:0000256" key="6">
    <source>
        <dbReference type="ARBA" id="ARBA00012483"/>
    </source>
</evidence>
<keyword evidence="13" id="KW-0472">Membrane</keyword>
<comment type="pathway">
    <text evidence="5">Protein modification; protein ubiquitination.</text>
</comment>
<keyword evidence="14" id="KW-0458">Lysosome</keyword>
<evidence type="ECO:0000313" key="19">
    <source>
        <dbReference type="Proteomes" id="UP000887540"/>
    </source>
</evidence>
<organism evidence="19 20">
    <name type="scientific">Acrobeloides nanus</name>
    <dbReference type="NCBI Taxonomy" id="290746"/>
    <lineage>
        <taxon>Eukaryota</taxon>
        <taxon>Metazoa</taxon>
        <taxon>Ecdysozoa</taxon>
        <taxon>Nematoda</taxon>
        <taxon>Chromadorea</taxon>
        <taxon>Rhabditida</taxon>
        <taxon>Tylenchina</taxon>
        <taxon>Cephalobomorpha</taxon>
        <taxon>Cephaloboidea</taxon>
        <taxon>Cephalobidae</taxon>
        <taxon>Acrobeloides</taxon>
    </lineage>
</organism>
<dbReference type="InterPro" id="IPR013083">
    <property type="entry name" value="Znf_RING/FYVE/PHD"/>
</dbReference>
<dbReference type="PANTHER" id="PTHR46661:SF4">
    <property type="entry name" value="RING-TYPE DOMAIN-CONTAINING PROTEIN"/>
    <property type="match status" value="1"/>
</dbReference>
<keyword evidence="19" id="KW-1185">Reference proteome</keyword>
<keyword evidence="11" id="KW-0833">Ubl conjugation pathway</keyword>
<dbReference type="Pfam" id="PF13639">
    <property type="entry name" value="zf-RING_2"/>
    <property type="match status" value="1"/>
</dbReference>
<evidence type="ECO:0000256" key="8">
    <source>
        <dbReference type="ARBA" id="ARBA00022707"/>
    </source>
</evidence>
<name>A0A914C0K8_9BILA</name>
<dbReference type="SUPFAM" id="SSF57850">
    <property type="entry name" value="RING/U-box"/>
    <property type="match status" value="1"/>
</dbReference>
<evidence type="ECO:0000256" key="13">
    <source>
        <dbReference type="ARBA" id="ARBA00023136"/>
    </source>
</evidence>
<evidence type="ECO:0000256" key="12">
    <source>
        <dbReference type="ARBA" id="ARBA00022833"/>
    </source>
</evidence>
<evidence type="ECO:0000256" key="10">
    <source>
        <dbReference type="ARBA" id="ARBA00022771"/>
    </source>
</evidence>
<reference evidence="20" key="1">
    <citation type="submission" date="2022-11" db="UniProtKB">
        <authorList>
            <consortium name="WormBaseParasite"/>
        </authorList>
    </citation>
    <scope>IDENTIFICATION</scope>
</reference>
<dbReference type="GO" id="GO:0061630">
    <property type="term" value="F:ubiquitin protein ligase activity"/>
    <property type="evidence" value="ECO:0007669"/>
    <property type="project" value="UniProtKB-EC"/>
</dbReference>
<dbReference type="InterPro" id="IPR001841">
    <property type="entry name" value="Znf_RING"/>
</dbReference>
<evidence type="ECO:0000256" key="5">
    <source>
        <dbReference type="ARBA" id="ARBA00004906"/>
    </source>
</evidence>
<dbReference type="CDD" id="cd16489">
    <property type="entry name" value="mRING-CH-C4HC2H_ZNRF"/>
    <property type="match status" value="1"/>
</dbReference>
<keyword evidence="10 16" id="KW-0863">Zinc-finger</keyword>
<evidence type="ECO:0000259" key="18">
    <source>
        <dbReference type="PROSITE" id="PS50089"/>
    </source>
</evidence>
<dbReference type="PROSITE" id="PS50089">
    <property type="entry name" value="ZF_RING_2"/>
    <property type="match status" value="1"/>
</dbReference>
<accession>A0A914C0K8</accession>
<keyword evidence="9" id="KW-0967">Endosome</keyword>
<dbReference type="Proteomes" id="UP000887540">
    <property type="component" value="Unplaced"/>
</dbReference>
<evidence type="ECO:0000256" key="16">
    <source>
        <dbReference type="PROSITE-ProRule" id="PRU00175"/>
    </source>
</evidence>
<dbReference type="GO" id="GO:0005768">
    <property type="term" value="C:endosome"/>
    <property type="evidence" value="ECO:0007669"/>
    <property type="project" value="UniProtKB-SubCell"/>
</dbReference>
<comment type="subcellular location">
    <subcellularLocation>
        <location evidence="3">Endosome</location>
    </subcellularLocation>
    <subcellularLocation>
        <location evidence="4">Lysosome</location>
    </subcellularLocation>
    <subcellularLocation>
        <location evidence="2">Membrane</location>
        <topology evidence="2">Peripheral membrane protein</topology>
    </subcellularLocation>
</comment>
<comment type="catalytic activity">
    <reaction evidence="1">
        <text>S-ubiquitinyl-[E2 ubiquitin-conjugating enzyme]-L-cysteine + [acceptor protein]-L-lysine = [E2 ubiquitin-conjugating enzyme]-L-cysteine + N(6)-ubiquitinyl-[acceptor protein]-L-lysine.</text>
        <dbReference type="EC" id="2.3.2.27"/>
    </reaction>
</comment>
<sequence length="156" mass="17941">MAFWSRWFRCLKKKKRAESQPKRVTRSRPGAQSRRVAQAGSQDNFPDYSSSLHAMSSYGSSRASSSSMELECPLCYRKLKPAEANAHLENCLVRAPRIPYNTEELLCDRSECVICLDEMLAGEVVARLPCLCIYHKACIDEWFKRRICCPEHPDDY</sequence>
<evidence type="ECO:0000256" key="9">
    <source>
        <dbReference type="ARBA" id="ARBA00022753"/>
    </source>
</evidence>
<evidence type="ECO:0000256" key="1">
    <source>
        <dbReference type="ARBA" id="ARBA00000900"/>
    </source>
</evidence>
<keyword evidence="15" id="KW-0449">Lipoprotein</keyword>
<evidence type="ECO:0000256" key="15">
    <source>
        <dbReference type="ARBA" id="ARBA00023288"/>
    </source>
</evidence>
<dbReference type="AlphaFoldDB" id="A0A914C0K8"/>
<evidence type="ECO:0000256" key="4">
    <source>
        <dbReference type="ARBA" id="ARBA00004371"/>
    </source>
</evidence>
<dbReference type="InterPro" id="IPR051878">
    <property type="entry name" value="ZNRF_ubiq-protein_ligase"/>
</dbReference>
<dbReference type="GO" id="GO:0005764">
    <property type="term" value="C:lysosome"/>
    <property type="evidence" value="ECO:0007669"/>
    <property type="project" value="UniProtKB-SubCell"/>
</dbReference>